<dbReference type="Pfam" id="PF00249">
    <property type="entry name" value="Myb_DNA-binding"/>
    <property type="match status" value="1"/>
</dbReference>
<dbReference type="SMART" id="SM00717">
    <property type="entry name" value="SANT"/>
    <property type="match status" value="3"/>
</dbReference>
<gene>
    <name evidence="3" type="ORF">QBZ16_000301</name>
</gene>
<proteinExistence type="predicted"/>
<accession>A0AAD9MMZ2</accession>
<evidence type="ECO:0000313" key="3">
    <source>
        <dbReference type="EMBL" id="KAK2080448.1"/>
    </source>
</evidence>
<dbReference type="EMBL" id="JASFZW010000001">
    <property type="protein sequence ID" value="KAK2080448.1"/>
    <property type="molecule type" value="Genomic_DNA"/>
</dbReference>
<feature type="compositionally biased region" description="Basic and acidic residues" evidence="1">
    <location>
        <begin position="702"/>
        <end position="712"/>
    </location>
</feature>
<sequence>MNGLQVHSNDGPPLSSTAVSDALANIGQVAQVLLQSGLVPVQDVSGAGGGDGSLPDQFHGLGHHTGLGHRPQSDTESDGELDDFAEENAGHRLTTASVDAQATKSDEAWTPEEEEELVKLVAHEEYRKVRLGDTTTKWAPIAAHFSRTVKAVKRKFDKLQNPSKEHRKSRNARTGGSNGAVMGLSGANPYLPLVGQMAPPTSELLAGLYMGDANAMAVAGLAQYPGAGSLPHGLTAEQAAALQGAVLGGAGAGVAPAMTAEALSAYLGQAFPGQAVPGYGGLYDGSGAADGGAAAAVGLMGLPPGYSDALLAQLQYASPAGGYGGGAALLGGGAGAGGVGAHHGVGHHHALSGGVSGGLGSVGGGGGAPGVPAPHHDRRFWNESDQQELLRLAGDAQYRQALLGTAELNWDLIARQLGRGKRSVQRKYDNLKGTSLPTAGGGSILPINDGKKWSTEEVGELLRLVEDADYRKETLGLDKVEWRALGQHFGRSYESVSYKYSYVKNTGRMETKTKHAKAKHETSYKEMAVWALSQLPNGDGTSGQICAVITTNPLFAPQLDTAIVSGKKTLQRWKHGVRSALNAFSMFVKTGAVRDGEVVWRLDGDALAAEQAAHAEKAARQRNKPLSGAQRAKLKKQAAAAAAAAASAAGAVLPQLLATPAHFAPDAARHHDLPGVAEGGYGYADASRGLPTTNNGMPDAVARSEEGAHEALARMAQQGRGGADESGRRRGRAEGDDGGAPSAKRFDAGADYAKAAAGYHARDAGAPAHEALPPELQVPLLQMMQSEPLSAEQMQSLLSAQLASGVPLHLLGAGDAGAAAGGYYSASGAGQGAGAYATDYDAAAAAAAAAYNDYYGAAGGAAGAAGGFGAAELAALQVMPHDAAASLGLTGGAGAGQSDAYALGPGAQLTGRSGRWARRARRAPGLRQRL</sequence>
<name>A0AAD9MMZ2_PROWI</name>
<dbReference type="InterPro" id="IPR001005">
    <property type="entry name" value="SANT/Myb"/>
</dbReference>
<dbReference type="Gene3D" id="1.10.10.10">
    <property type="entry name" value="Winged helix-like DNA-binding domain superfamily/Winged helix DNA-binding domain"/>
    <property type="match status" value="1"/>
</dbReference>
<feature type="compositionally biased region" description="Polar residues" evidence="1">
    <location>
        <begin position="94"/>
        <end position="103"/>
    </location>
</feature>
<dbReference type="InterPro" id="IPR009057">
    <property type="entry name" value="Homeodomain-like_sf"/>
</dbReference>
<evidence type="ECO:0000313" key="4">
    <source>
        <dbReference type="Proteomes" id="UP001255856"/>
    </source>
</evidence>
<feature type="region of interest" description="Disordered" evidence="1">
    <location>
        <begin position="687"/>
        <end position="745"/>
    </location>
</feature>
<dbReference type="SUPFAM" id="SSF46689">
    <property type="entry name" value="Homeodomain-like"/>
    <property type="match status" value="1"/>
</dbReference>
<feature type="domain" description="Myb-like" evidence="2">
    <location>
        <begin position="373"/>
        <end position="432"/>
    </location>
</feature>
<feature type="region of interest" description="Disordered" evidence="1">
    <location>
        <begin position="158"/>
        <end position="178"/>
    </location>
</feature>
<evidence type="ECO:0000259" key="2">
    <source>
        <dbReference type="PROSITE" id="PS50090"/>
    </source>
</evidence>
<feature type="region of interest" description="Disordered" evidence="1">
    <location>
        <begin position="45"/>
        <end position="113"/>
    </location>
</feature>
<comment type="caution">
    <text evidence="3">The sequence shown here is derived from an EMBL/GenBank/DDBJ whole genome shotgun (WGS) entry which is preliminary data.</text>
</comment>
<feature type="region of interest" description="Disordered" evidence="1">
    <location>
        <begin position="910"/>
        <end position="930"/>
    </location>
</feature>
<feature type="domain" description="Myb-like" evidence="2">
    <location>
        <begin position="101"/>
        <end position="160"/>
    </location>
</feature>
<organism evidence="3 4">
    <name type="scientific">Prototheca wickerhamii</name>
    <dbReference type="NCBI Taxonomy" id="3111"/>
    <lineage>
        <taxon>Eukaryota</taxon>
        <taxon>Viridiplantae</taxon>
        <taxon>Chlorophyta</taxon>
        <taxon>core chlorophytes</taxon>
        <taxon>Trebouxiophyceae</taxon>
        <taxon>Chlorellales</taxon>
        <taxon>Chlorellaceae</taxon>
        <taxon>Prototheca</taxon>
    </lineage>
</organism>
<feature type="compositionally biased region" description="Acidic residues" evidence="1">
    <location>
        <begin position="75"/>
        <end position="86"/>
    </location>
</feature>
<reference evidence="3" key="1">
    <citation type="submission" date="2021-01" db="EMBL/GenBank/DDBJ databases">
        <authorList>
            <person name="Eckstrom K.M.E."/>
        </authorList>
    </citation>
    <scope>NUCLEOTIDE SEQUENCE</scope>
    <source>
        <strain evidence="3">UVCC 0001</strain>
    </source>
</reference>
<evidence type="ECO:0000256" key="1">
    <source>
        <dbReference type="SAM" id="MobiDB-lite"/>
    </source>
</evidence>
<feature type="compositionally biased region" description="Basic residues" evidence="1">
    <location>
        <begin position="915"/>
        <end position="930"/>
    </location>
</feature>
<dbReference type="PROSITE" id="PS50090">
    <property type="entry name" value="MYB_LIKE"/>
    <property type="match status" value="2"/>
</dbReference>
<dbReference type="Proteomes" id="UP001255856">
    <property type="component" value="Unassembled WGS sequence"/>
</dbReference>
<protein>
    <recommendedName>
        <fullName evidence="2">Myb-like domain-containing protein</fullName>
    </recommendedName>
</protein>
<dbReference type="InterPro" id="IPR036388">
    <property type="entry name" value="WH-like_DNA-bd_sf"/>
</dbReference>
<dbReference type="AlphaFoldDB" id="A0AAD9MMZ2"/>
<dbReference type="Gene3D" id="1.10.10.60">
    <property type="entry name" value="Homeodomain-like"/>
    <property type="match status" value="1"/>
</dbReference>
<keyword evidence="4" id="KW-1185">Reference proteome</keyword>
<feature type="compositionally biased region" description="Basic and acidic residues" evidence="1">
    <location>
        <begin position="722"/>
        <end position="735"/>
    </location>
</feature>